<proteinExistence type="predicted"/>
<evidence type="ECO:0000313" key="1">
    <source>
        <dbReference type="EMBL" id="EHL31587.1"/>
    </source>
</evidence>
<dbReference type="HOGENOM" id="CLU_2356247_0_0_6"/>
<reference evidence="1 2" key="1">
    <citation type="journal article" date="2011" name="BMC Genomics">
        <title>Insight into cross-talk between intra-amoebal pathogens.</title>
        <authorList>
            <person name="Gimenez G."/>
            <person name="Bertelli C."/>
            <person name="Moliner C."/>
            <person name="Robert C."/>
            <person name="Raoult D."/>
            <person name="Fournier P.E."/>
            <person name="Greub G."/>
        </authorList>
    </citation>
    <scope>NUCLEOTIDE SEQUENCE [LARGE SCALE GENOMIC DNA]</scope>
    <source>
        <strain evidence="1 2">LLAP12</strain>
    </source>
</reference>
<gene>
    <name evidence="1" type="ORF">LDG_6248</name>
</gene>
<dbReference type="InParanoid" id="G9ELY7"/>
<sequence>MPKEAHSPHVERWLNGEISQTGEKIEYASVTESAFQLQPERLMPQPTGFASYPTGLMPLQVIEEILPQKNELIRKQMRGKIYPIYTGASKPNAIMK</sequence>
<dbReference type="AlphaFoldDB" id="G9ELY7"/>
<dbReference type="EMBL" id="JH413811">
    <property type="protein sequence ID" value="EHL31587.1"/>
    <property type="molecule type" value="Genomic_DNA"/>
</dbReference>
<dbReference type="Proteomes" id="UP000002770">
    <property type="component" value="Unassembled WGS sequence"/>
</dbReference>
<accession>G9ELY7</accession>
<keyword evidence="2" id="KW-1185">Reference proteome</keyword>
<name>G9ELY7_9GAMM</name>
<organism evidence="1 2">
    <name type="scientific">Legionella drancourtii LLAP12</name>
    <dbReference type="NCBI Taxonomy" id="658187"/>
    <lineage>
        <taxon>Bacteria</taxon>
        <taxon>Pseudomonadati</taxon>
        <taxon>Pseudomonadota</taxon>
        <taxon>Gammaproteobacteria</taxon>
        <taxon>Legionellales</taxon>
        <taxon>Legionellaceae</taxon>
        <taxon>Legionella</taxon>
    </lineage>
</organism>
<evidence type="ECO:0000313" key="2">
    <source>
        <dbReference type="Proteomes" id="UP000002770"/>
    </source>
</evidence>
<protein>
    <submittedName>
        <fullName evidence="1">Uncharacterized protein</fullName>
    </submittedName>
</protein>